<evidence type="ECO:0000313" key="2">
    <source>
        <dbReference type="EMBL" id="AHG01089.1"/>
    </source>
</evidence>
<evidence type="ECO:0000313" key="3">
    <source>
        <dbReference type="Proteomes" id="UP000019024"/>
    </source>
</evidence>
<feature type="region of interest" description="Disordered" evidence="1">
    <location>
        <begin position="373"/>
        <end position="395"/>
    </location>
</feature>
<keyword evidence="3" id="KW-1185">Reference proteome</keyword>
<protein>
    <submittedName>
        <fullName evidence="2">Uncharacterized protein</fullName>
    </submittedName>
</protein>
<gene>
    <name evidence="2" type="ORF">HALLA_16160</name>
</gene>
<dbReference type="EMBL" id="CP007055">
    <property type="protein sequence ID" value="AHG01089.1"/>
    <property type="molecule type" value="Genomic_DNA"/>
</dbReference>
<organism evidence="2 3">
    <name type="scientific">Halostagnicola larsenii XH-48</name>
    <dbReference type="NCBI Taxonomy" id="797299"/>
    <lineage>
        <taxon>Archaea</taxon>
        <taxon>Methanobacteriati</taxon>
        <taxon>Methanobacteriota</taxon>
        <taxon>Stenosarchaea group</taxon>
        <taxon>Halobacteria</taxon>
        <taxon>Halobacteriales</taxon>
        <taxon>Natrialbaceae</taxon>
        <taxon>Halostagnicola</taxon>
    </lineage>
</organism>
<name>W0JR56_9EURY</name>
<dbReference type="InterPro" id="IPR006311">
    <property type="entry name" value="TAT_signal"/>
</dbReference>
<feature type="compositionally biased region" description="Acidic residues" evidence="1">
    <location>
        <begin position="381"/>
        <end position="395"/>
    </location>
</feature>
<evidence type="ECO:0000256" key="1">
    <source>
        <dbReference type="SAM" id="MobiDB-lite"/>
    </source>
</evidence>
<dbReference type="STRING" id="797299.HALLA_16160"/>
<dbReference type="eggNOG" id="arCOG09132">
    <property type="taxonomic scope" value="Archaea"/>
</dbReference>
<dbReference type="HOGENOM" id="CLU_808019_0_0_2"/>
<accession>W0JR56</accession>
<reference evidence="2 3" key="1">
    <citation type="submission" date="2014-01" db="EMBL/GenBank/DDBJ databases">
        <authorList>
            <consortium name="DOE Joint Genome Institute"/>
            <person name="Anderson I."/>
            <person name="Huntemann M."/>
            <person name="Han J."/>
            <person name="Chen A."/>
            <person name="Kyrpides N."/>
            <person name="Mavromatis K."/>
            <person name="Markowitz V."/>
            <person name="Palaniappan K."/>
            <person name="Ivanova N."/>
            <person name="Schaumberg A."/>
            <person name="Pati A."/>
            <person name="Liolios K."/>
            <person name="Nordberg H.P."/>
            <person name="Cantor M.N."/>
            <person name="Hua S.X."/>
            <person name="Woyke T."/>
        </authorList>
    </citation>
    <scope>NUCLEOTIDE SEQUENCE [LARGE SCALE GENOMIC DNA]</scope>
    <source>
        <strain evidence="2 3">XH-48</strain>
    </source>
</reference>
<dbReference type="Proteomes" id="UP000019024">
    <property type="component" value="Chromosome"/>
</dbReference>
<dbReference type="PROSITE" id="PS51318">
    <property type="entry name" value="TAT"/>
    <property type="match status" value="1"/>
</dbReference>
<dbReference type="AlphaFoldDB" id="W0JR56"/>
<sequence length="395" mass="42378">MVDGNAAEQEVICECNDEFGYHMFDRRDLLKVTGATATAATVGVAGCLEILASRSEAKPPAYREHIVTDDDGWVGFGYVDWDELTTITGADSGGTGRFDYELDAAEVMHGYPLEGLVELVDRLTVQLAGSGIGGLLRPYPALEGIEDEQRGSETAETFESTVEEVMTVNDALVLLGSIDVEEIVAHITQTPAEDTVRREYERDGEQGEYELYTPVEADSSLGTPALAIGSDAILAAGGEEGIESNAASLETITEDGEQATDAIDEFGWLMQYADEGQIIFGGYGESTSFPQDPSEHWGNTDSIAQSFTQFVDAKGAVGSLSFEDGGTTSAALAVWYEYDTVDDSFEAALRGRLASGATERSVKVNTDRHRIRATATWGDGNETEESANESSQESD</sequence>
<dbReference type="KEGG" id="hlr:HALLA_16160"/>
<proteinExistence type="predicted"/>